<gene>
    <name evidence="2" type="ORF">G5575_07565</name>
</gene>
<keyword evidence="3" id="KW-1185">Reference proteome</keyword>
<feature type="chain" id="PRO_5026757627" evidence="1">
    <location>
        <begin position="26"/>
        <end position="144"/>
    </location>
</feature>
<reference evidence="2 3" key="2">
    <citation type="submission" date="2020-03" db="EMBL/GenBank/DDBJ databases">
        <title>Devosia chinhatensis sp. nov., isolated from a hexachlorocyclohexane (HCH) dump site in India.</title>
        <authorList>
            <person name="Kumar M."/>
            <person name="Lal R."/>
        </authorList>
    </citation>
    <scope>NUCLEOTIDE SEQUENCE [LARGE SCALE GENOMIC DNA]</scope>
    <source>
        <strain evidence="2 3">H239</strain>
    </source>
</reference>
<accession>A0A6M1SL62</accession>
<evidence type="ECO:0000313" key="2">
    <source>
        <dbReference type="EMBL" id="NGP17534.1"/>
    </source>
</evidence>
<sequence>MLPTSLNKLLLAASAASIFAMPAMALDTVSCADREGEIAFTYVTGPALVQPVLSVDMQMIGDFGFSTDPDQPKYDGEYVSDGFIGRDVEGGDVSWNDENGKRHHAMSFRIGRTSHGAHSIIGGVVSVAGGGLWVVECKSTSVDE</sequence>
<name>A0A6M1SL62_9HYPH</name>
<protein>
    <submittedName>
        <fullName evidence="2">Uncharacterized protein</fullName>
    </submittedName>
</protein>
<dbReference type="EMBL" id="JAALFG010000002">
    <property type="protein sequence ID" value="NGP17534.1"/>
    <property type="molecule type" value="Genomic_DNA"/>
</dbReference>
<evidence type="ECO:0000256" key="1">
    <source>
        <dbReference type="SAM" id="SignalP"/>
    </source>
</evidence>
<proteinExistence type="predicted"/>
<dbReference type="AlphaFoldDB" id="A0A6M1SL62"/>
<dbReference type="Proteomes" id="UP000474802">
    <property type="component" value="Unassembled WGS sequence"/>
</dbReference>
<reference evidence="2 3" key="1">
    <citation type="submission" date="2020-02" db="EMBL/GenBank/DDBJ databases">
        <authorList>
            <person name="Khan S.A."/>
            <person name="Jeon C.O."/>
            <person name="Chun B.H."/>
        </authorList>
    </citation>
    <scope>NUCLEOTIDE SEQUENCE [LARGE SCALE GENOMIC DNA]</scope>
    <source>
        <strain evidence="2 3">H239</strain>
    </source>
</reference>
<feature type="signal peptide" evidence="1">
    <location>
        <begin position="1"/>
        <end position="25"/>
    </location>
</feature>
<evidence type="ECO:0000313" key="3">
    <source>
        <dbReference type="Proteomes" id="UP000474802"/>
    </source>
</evidence>
<dbReference type="RefSeq" id="WP_164533806.1">
    <property type="nucleotide sequence ID" value="NZ_JAALFG010000002.1"/>
</dbReference>
<comment type="caution">
    <text evidence="2">The sequence shown here is derived from an EMBL/GenBank/DDBJ whole genome shotgun (WGS) entry which is preliminary data.</text>
</comment>
<organism evidence="2 3">
    <name type="scientific">Devosia aurantiaca</name>
    <dbReference type="NCBI Taxonomy" id="2714858"/>
    <lineage>
        <taxon>Bacteria</taxon>
        <taxon>Pseudomonadati</taxon>
        <taxon>Pseudomonadota</taxon>
        <taxon>Alphaproteobacteria</taxon>
        <taxon>Hyphomicrobiales</taxon>
        <taxon>Devosiaceae</taxon>
        <taxon>Devosia</taxon>
    </lineage>
</organism>
<keyword evidence="1" id="KW-0732">Signal</keyword>